<dbReference type="SUPFAM" id="SSF56112">
    <property type="entry name" value="Protein kinase-like (PK-like)"/>
    <property type="match status" value="1"/>
</dbReference>
<dbReference type="SUPFAM" id="SSF50978">
    <property type="entry name" value="WD40 repeat-like"/>
    <property type="match status" value="1"/>
</dbReference>
<dbReference type="Gene3D" id="1.10.510.10">
    <property type="entry name" value="Transferase(Phosphotransferase) domain 1"/>
    <property type="match status" value="1"/>
</dbReference>
<dbReference type="GO" id="GO:1990234">
    <property type="term" value="C:transferase complex"/>
    <property type="evidence" value="ECO:0007669"/>
    <property type="project" value="UniProtKB-ARBA"/>
</dbReference>
<accession>A0A8H3DZ80</accession>
<evidence type="ECO:0000313" key="5">
    <source>
        <dbReference type="EMBL" id="CAE7145067.1"/>
    </source>
</evidence>
<protein>
    <recommendedName>
        <fullName evidence="4">Protein kinase domain-containing protein</fullName>
    </recommendedName>
</protein>
<dbReference type="GO" id="GO:0004672">
    <property type="term" value="F:protein kinase activity"/>
    <property type="evidence" value="ECO:0007669"/>
    <property type="project" value="InterPro"/>
</dbReference>
<organism evidence="5 6">
    <name type="scientific">Rhizoctonia solani</name>
    <dbReference type="NCBI Taxonomy" id="456999"/>
    <lineage>
        <taxon>Eukaryota</taxon>
        <taxon>Fungi</taxon>
        <taxon>Dikarya</taxon>
        <taxon>Basidiomycota</taxon>
        <taxon>Agaricomycotina</taxon>
        <taxon>Agaricomycetes</taxon>
        <taxon>Cantharellales</taxon>
        <taxon>Ceratobasidiaceae</taxon>
        <taxon>Rhizoctonia</taxon>
    </lineage>
</organism>
<dbReference type="PROSITE" id="PS00678">
    <property type="entry name" value="WD_REPEATS_1"/>
    <property type="match status" value="2"/>
</dbReference>
<evidence type="ECO:0000256" key="1">
    <source>
        <dbReference type="ARBA" id="ARBA00022574"/>
    </source>
</evidence>
<comment type="caution">
    <text evidence="5">The sequence shown here is derived from an EMBL/GenBank/DDBJ whole genome shotgun (WGS) entry which is preliminary data.</text>
</comment>
<dbReference type="PRINTS" id="PR00320">
    <property type="entry name" value="GPROTEINBRPT"/>
</dbReference>
<dbReference type="Pfam" id="PF00400">
    <property type="entry name" value="WD40"/>
    <property type="match status" value="4"/>
</dbReference>
<feature type="non-terminal residue" evidence="5">
    <location>
        <position position="1"/>
    </location>
</feature>
<evidence type="ECO:0000313" key="6">
    <source>
        <dbReference type="Proteomes" id="UP000663827"/>
    </source>
</evidence>
<dbReference type="AlphaFoldDB" id="A0A8H3DZ80"/>
<dbReference type="PROSITE" id="PS50011">
    <property type="entry name" value="PROTEIN_KINASE_DOM"/>
    <property type="match status" value="1"/>
</dbReference>
<feature type="repeat" description="WD" evidence="3">
    <location>
        <begin position="152"/>
        <end position="193"/>
    </location>
</feature>
<dbReference type="PANTHER" id="PTHR22847">
    <property type="entry name" value="WD40 REPEAT PROTEIN"/>
    <property type="match status" value="1"/>
</dbReference>
<feature type="repeat" description="WD" evidence="3">
    <location>
        <begin position="195"/>
        <end position="236"/>
    </location>
</feature>
<reference evidence="5" key="1">
    <citation type="submission" date="2021-01" db="EMBL/GenBank/DDBJ databases">
        <authorList>
            <person name="Kaushik A."/>
        </authorList>
    </citation>
    <scope>NUCLEOTIDE SEQUENCE</scope>
    <source>
        <strain evidence="5">AG5</strain>
    </source>
</reference>
<keyword evidence="1 3" id="KW-0853">WD repeat</keyword>
<proteinExistence type="predicted"/>
<feature type="repeat" description="WD" evidence="3">
    <location>
        <begin position="66"/>
        <end position="107"/>
    </location>
</feature>
<dbReference type="InterPro" id="IPR011009">
    <property type="entry name" value="Kinase-like_dom_sf"/>
</dbReference>
<evidence type="ECO:0000259" key="4">
    <source>
        <dbReference type="PROSITE" id="PS50011"/>
    </source>
</evidence>
<feature type="domain" description="Protein kinase" evidence="4">
    <location>
        <begin position="273"/>
        <end position="466"/>
    </location>
</feature>
<name>A0A8H3DZ80_9AGAM</name>
<evidence type="ECO:0000256" key="2">
    <source>
        <dbReference type="ARBA" id="ARBA00022737"/>
    </source>
</evidence>
<dbReference type="InterPro" id="IPR000719">
    <property type="entry name" value="Prot_kinase_dom"/>
</dbReference>
<dbReference type="InterPro" id="IPR001245">
    <property type="entry name" value="Ser-Thr/Tyr_kinase_cat_dom"/>
</dbReference>
<dbReference type="InterPro" id="IPR001680">
    <property type="entry name" value="WD40_rpt"/>
</dbReference>
<dbReference type="Gene3D" id="2.130.10.10">
    <property type="entry name" value="YVTN repeat-like/Quinoprotein amine dehydrogenase"/>
    <property type="match status" value="3"/>
</dbReference>
<dbReference type="Pfam" id="PF07714">
    <property type="entry name" value="PK_Tyr_Ser-Thr"/>
    <property type="match status" value="1"/>
</dbReference>
<dbReference type="PROSITE" id="PS50082">
    <property type="entry name" value="WD_REPEATS_2"/>
    <property type="match status" value="4"/>
</dbReference>
<feature type="repeat" description="WD" evidence="3">
    <location>
        <begin position="109"/>
        <end position="150"/>
    </location>
</feature>
<dbReference type="PROSITE" id="PS50294">
    <property type="entry name" value="WD_REPEATS_REGION"/>
    <property type="match status" value="4"/>
</dbReference>
<dbReference type="SMART" id="SM00320">
    <property type="entry name" value="WD40"/>
    <property type="match status" value="5"/>
</dbReference>
<gene>
    <name evidence="5" type="ORF">RDB_LOCUS79872</name>
</gene>
<dbReference type="InterPro" id="IPR036322">
    <property type="entry name" value="WD40_repeat_dom_sf"/>
</dbReference>
<sequence length="466" mass="51140">KTIRLWDTRTGQQSGNTLSGDHLFFSVSFSPDANLIASGSGASSPSIGCAVQIWNVQTRKAASGPFIGHTNWVWSVSFSSDGTRVLSGSFDKTICVWDAERGATVIGPLKGHTGAVRSTTFSPDGGQILSCSEDGTIRFWDTRTGGTVGEPYRGHTGAVHAAAFSPRGIYLASGGNDKTVRLWDIRTGRQVGQPFNEHTDVVRSVAYSPCGQYIASGSDDRKVIIRNIRSEEPSLDNEGQPQVVTNQMYTQQLFECLRNTGCVDLSSQMDSRQETVINVSGGSFGDIWQGNLNSGTTVAIKVWRPNLLKHCDHTTLKRVAQELFELSRMDHPNVHRLHGVMMLRDQYLGMVSEWMKNGNIYEHLMKRPDANRYQLCAQIASGLDYMHSCGKVHGDLKGVNVLVSSDGIARISHLDSSVMSQISSFVSFANSTLRWTAPEILRQETPQKTMKTDIYALGMVGDNARK</sequence>
<evidence type="ECO:0000256" key="3">
    <source>
        <dbReference type="PROSITE-ProRule" id="PRU00221"/>
    </source>
</evidence>
<dbReference type="InterPro" id="IPR020472">
    <property type="entry name" value="WD40_PAC1"/>
</dbReference>
<dbReference type="CDD" id="cd00200">
    <property type="entry name" value="WD40"/>
    <property type="match status" value="1"/>
</dbReference>
<dbReference type="Proteomes" id="UP000663827">
    <property type="component" value="Unassembled WGS sequence"/>
</dbReference>
<dbReference type="SMART" id="SM00220">
    <property type="entry name" value="S_TKc"/>
    <property type="match status" value="1"/>
</dbReference>
<dbReference type="PANTHER" id="PTHR22847:SF637">
    <property type="entry name" value="WD REPEAT DOMAIN 5B"/>
    <property type="match status" value="1"/>
</dbReference>
<dbReference type="EMBL" id="CAJNJQ010001626">
    <property type="protein sequence ID" value="CAE7145067.1"/>
    <property type="molecule type" value="Genomic_DNA"/>
</dbReference>
<dbReference type="InterPro" id="IPR015943">
    <property type="entry name" value="WD40/YVTN_repeat-like_dom_sf"/>
</dbReference>
<keyword evidence="2" id="KW-0677">Repeat</keyword>
<dbReference type="InterPro" id="IPR019775">
    <property type="entry name" value="WD40_repeat_CS"/>
</dbReference>
<dbReference type="GO" id="GO:0005524">
    <property type="term" value="F:ATP binding"/>
    <property type="evidence" value="ECO:0007669"/>
    <property type="project" value="InterPro"/>
</dbReference>